<accession>A0A6C0JUI5</accession>
<organism evidence="1">
    <name type="scientific">viral metagenome</name>
    <dbReference type="NCBI Taxonomy" id="1070528"/>
    <lineage>
        <taxon>unclassified sequences</taxon>
        <taxon>metagenomes</taxon>
        <taxon>organismal metagenomes</taxon>
    </lineage>
</organism>
<sequence>MFFFALGCLLKIRNYENMTNTWEEINSTEGDLVDLIVTVYEVKDKYPFYADVYDGTDTLEGYTLALMKACIRFTDCITKELCDQRIMDSIAENEEVDR</sequence>
<evidence type="ECO:0000313" key="1">
    <source>
        <dbReference type="EMBL" id="QHU08581.1"/>
    </source>
</evidence>
<dbReference type="EMBL" id="MN740698">
    <property type="protein sequence ID" value="QHU08581.1"/>
    <property type="molecule type" value="Genomic_DNA"/>
</dbReference>
<dbReference type="AlphaFoldDB" id="A0A6C0JUI5"/>
<name>A0A6C0JUI5_9ZZZZ</name>
<proteinExistence type="predicted"/>
<protein>
    <submittedName>
        <fullName evidence="1">Uncharacterized protein</fullName>
    </submittedName>
</protein>
<reference evidence="1" key="1">
    <citation type="journal article" date="2020" name="Nature">
        <title>Giant virus diversity and host interactions through global metagenomics.</title>
        <authorList>
            <person name="Schulz F."/>
            <person name="Roux S."/>
            <person name="Paez-Espino D."/>
            <person name="Jungbluth S."/>
            <person name="Walsh D.A."/>
            <person name="Denef V.J."/>
            <person name="McMahon K.D."/>
            <person name="Konstantinidis K.T."/>
            <person name="Eloe-Fadrosh E.A."/>
            <person name="Kyrpides N.C."/>
            <person name="Woyke T."/>
        </authorList>
    </citation>
    <scope>NUCLEOTIDE SEQUENCE</scope>
    <source>
        <strain evidence="1">GVMAG-S-1063924-116</strain>
    </source>
</reference>